<comment type="caution">
    <text evidence="2">The sequence shown here is derived from an EMBL/GenBank/DDBJ whole genome shotgun (WGS) entry which is preliminary data.</text>
</comment>
<sequence length="535" mass="56673">MDARSAIAPIRFGLGPRMGDGAVDDPRAWLLDQLAAPDAPRALPEGWDHLPTTLDAFEVWRDDRDYNRAQRERTAAMQAGGGSMSPGTAGPGNAAAGTMSGGAAMPGSAGASGGGMADAGGMAPGGMAGGGTTGGMAGGNGMAAGGGSPGAAPPVVQAYRVTPRGQRIQVSSTGSLQLFGAERKAWMGQLITTDQPFRERLVSFWLNHFTVSRRESLTGVFAGPMMREAIRPHLTGRFADMVVAVTRHPAMILYLNQNTSVGPNSQRGLQRHLGLNENLAREVMELHTLSPAAGYSQEDVTSFARLLTGLNIEATKDPMGVVFRPELHEPGTKTIMGRTFAPGEASIEEALRWLADHPATHKHLAIKLARHFVADDPPPAAVAKLEGVLRDTGGDLGATSRMLVTMEESWTTPLNKLRAPQDYVVSCLRALGADAGYGEFAANICTVLNQPPWIAPQPNGWGDTAADWVTPEGMLQRIDQAHGMTGRFSRLDSKAVLDTVLGPLARPETQQAVMRAGSNRDALTLILGSPEFQRR</sequence>
<proteinExistence type="predicted"/>
<evidence type="ECO:0000313" key="2">
    <source>
        <dbReference type="EMBL" id="MFC0408913.1"/>
    </source>
</evidence>
<gene>
    <name evidence="2" type="ORF">ACFFGY_11665</name>
</gene>
<protein>
    <submittedName>
        <fullName evidence="2">DUF1800 family protein</fullName>
    </submittedName>
</protein>
<organism evidence="2 3">
    <name type="scientific">Roseomonas elaeocarpi</name>
    <dbReference type="NCBI Taxonomy" id="907779"/>
    <lineage>
        <taxon>Bacteria</taxon>
        <taxon>Pseudomonadati</taxon>
        <taxon>Pseudomonadota</taxon>
        <taxon>Alphaproteobacteria</taxon>
        <taxon>Acetobacterales</taxon>
        <taxon>Roseomonadaceae</taxon>
        <taxon>Roseomonas</taxon>
    </lineage>
</organism>
<evidence type="ECO:0000256" key="1">
    <source>
        <dbReference type="SAM" id="MobiDB-lite"/>
    </source>
</evidence>
<dbReference type="Proteomes" id="UP001589865">
    <property type="component" value="Unassembled WGS sequence"/>
</dbReference>
<feature type="compositionally biased region" description="Low complexity" evidence="1">
    <location>
        <begin position="86"/>
        <end position="95"/>
    </location>
</feature>
<name>A0ABV6JWF6_9PROT</name>
<reference evidence="2 3" key="1">
    <citation type="submission" date="2024-09" db="EMBL/GenBank/DDBJ databases">
        <authorList>
            <person name="Sun Q."/>
            <person name="Mori K."/>
        </authorList>
    </citation>
    <scope>NUCLEOTIDE SEQUENCE [LARGE SCALE GENOMIC DNA]</scope>
    <source>
        <strain evidence="2 3">TBRC 5777</strain>
    </source>
</reference>
<feature type="region of interest" description="Disordered" evidence="1">
    <location>
        <begin position="73"/>
        <end position="95"/>
    </location>
</feature>
<dbReference type="InterPro" id="IPR014917">
    <property type="entry name" value="DUF1800"/>
</dbReference>
<evidence type="ECO:0000313" key="3">
    <source>
        <dbReference type="Proteomes" id="UP001589865"/>
    </source>
</evidence>
<keyword evidence="3" id="KW-1185">Reference proteome</keyword>
<dbReference type="EMBL" id="JBHLUN010000008">
    <property type="protein sequence ID" value="MFC0408913.1"/>
    <property type="molecule type" value="Genomic_DNA"/>
</dbReference>
<dbReference type="Pfam" id="PF08811">
    <property type="entry name" value="DUF1800"/>
    <property type="match status" value="1"/>
</dbReference>
<accession>A0ABV6JWF6</accession>
<dbReference type="RefSeq" id="WP_377044669.1">
    <property type="nucleotide sequence ID" value="NZ_JBHLUN010000008.1"/>
</dbReference>